<feature type="compositionally biased region" description="Low complexity" evidence="1">
    <location>
        <begin position="85"/>
        <end position="97"/>
    </location>
</feature>
<sequence>MSNSDSSSPDDSDVYKPPHSRGKDKDSSELRSIQTQATSSSAPSSSVTIDHSNKVTSSSKRRTRRRKNILDFLSLAPGSMPNKVSPSPAESSPVSIPLSSRLPDVDLTHSPTTSKTPFNSFPLASPTPFISSLTRAHSETPDDLDDRLFTCSARTLDLFVEDLELSLKHYHSVNFDARLLLKDYGFQEGTLHQRSPDFQAGLLAILGQWETPHVEGFWLVSLNEELKVYYEQPACPEVLTISHHREDLFTFSHAYLLQLGHIVLALHQILNELAVLKEDPKGFIFDPNFKSL</sequence>
<gene>
    <name evidence="2" type="ORF">BDN71DRAFT_1436277</name>
</gene>
<reference evidence="2" key="1">
    <citation type="submission" date="2020-11" db="EMBL/GenBank/DDBJ databases">
        <authorList>
            <consortium name="DOE Joint Genome Institute"/>
            <person name="Ahrendt S."/>
            <person name="Riley R."/>
            <person name="Andreopoulos W."/>
            <person name="Labutti K."/>
            <person name="Pangilinan J."/>
            <person name="Ruiz-Duenas F.J."/>
            <person name="Barrasa J.M."/>
            <person name="Sanchez-Garcia M."/>
            <person name="Camarero S."/>
            <person name="Miyauchi S."/>
            <person name="Serrano A."/>
            <person name="Linde D."/>
            <person name="Babiker R."/>
            <person name="Drula E."/>
            <person name="Ayuso-Fernandez I."/>
            <person name="Pacheco R."/>
            <person name="Padilla G."/>
            <person name="Ferreira P."/>
            <person name="Barriuso J."/>
            <person name="Kellner H."/>
            <person name="Castanera R."/>
            <person name="Alfaro M."/>
            <person name="Ramirez L."/>
            <person name="Pisabarro A.G."/>
            <person name="Kuo A."/>
            <person name="Tritt A."/>
            <person name="Lipzen A."/>
            <person name="He G."/>
            <person name="Yan M."/>
            <person name="Ng V."/>
            <person name="Cullen D."/>
            <person name="Martin F."/>
            <person name="Rosso M.-N."/>
            <person name="Henrissat B."/>
            <person name="Hibbett D."/>
            <person name="Martinez A.T."/>
            <person name="Grigoriev I.V."/>
        </authorList>
    </citation>
    <scope>NUCLEOTIDE SEQUENCE</scope>
    <source>
        <strain evidence="2">ATCC 90797</strain>
    </source>
</reference>
<organism evidence="2 3">
    <name type="scientific">Pleurotus eryngii</name>
    <name type="common">Boletus of the steppes</name>
    <dbReference type="NCBI Taxonomy" id="5323"/>
    <lineage>
        <taxon>Eukaryota</taxon>
        <taxon>Fungi</taxon>
        <taxon>Dikarya</taxon>
        <taxon>Basidiomycota</taxon>
        <taxon>Agaricomycotina</taxon>
        <taxon>Agaricomycetes</taxon>
        <taxon>Agaricomycetidae</taxon>
        <taxon>Agaricales</taxon>
        <taxon>Pleurotineae</taxon>
        <taxon>Pleurotaceae</taxon>
        <taxon>Pleurotus</taxon>
    </lineage>
</organism>
<feature type="compositionally biased region" description="Low complexity" evidence="1">
    <location>
        <begin position="32"/>
        <end position="46"/>
    </location>
</feature>
<feature type="region of interest" description="Disordered" evidence="1">
    <location>
        <begin position="1"/>
        <end position="102"/>
    </location>
</feature>
<evidence type="ECO:0000313" key="2">
    <source>
        <dbReference type="EMBL" id="KAF9488218.1"/>
    </source>
</evidence>
<keyword evidence="3" id="KW-1185">Reference proteome</keyword>
<evidence type="ECO:0000256" key="1">
    <source>
        <dbReference type="SAM" id="MobiDB-lite"/>
    </source>
</evidence>
<dbReference type="Proteomes" id="UP000807025">
    <property type="component" value="Unassembled WGS sequence"/>
</dbReference>
<feature type="compositionally biased region" description="Basic and acidic residues" evidence="1">
    <location>
        <begin position="13"/>
        <end position="29"/>
    </location>
</feature>
<evidence type="ECO:0000313" key="3">
    <source>
        <dbReference type="Proteomes" id="UP000807025"/>
    </source>
</evidence>
<accession>A0A9P5ZJG9</accession>
<dbReference type="AlphaFoldDB" id="A0A9P5ZJG9"/>
<name>A0A9P5ZJG9_PLEER</name>
<dbReference type="EMBL" id="MU154724">
    <property type="protein sequence ID" value="KAF9488218.1"/>
    <property type="molecule type" value="Genomic_DNA"/>
</dbReference>
<proteinExistence type="predicted"/>
<protein>
    <submittedName>
        <fullName evidence="2">Uncharacterized protein</fullName>
    </submittedName>
</protein>
<comment type="caution">
    <text evidence="2">The sequence shown here is derived from an EMBL/GenBank/DDBJ whole genome shotgun (WGS) entry which is preliminary data.</text>
</comment>
<dbReference type="OrthoDB" id="3068921at2759"/>